<dbReference type="EMBL" id="CP027059">
    <property type="protein sequence ID" value="UQZ87147.1"/>
    <property type="molecule type" value="Genomic_DNA"/>
</dbReference>
<reference evidence="2" key="2">
    <citation type="journal article" date="2021" name="J Anim Sci Technol">
        <title>Complete genome sequence of Paenibacillus konkukensis sp. nov. SK3146 as a potential probiotic strain.</title>
        <authorList>
            <person name="Jung H.I."/>
            <person name="Park S."/>
            <person name="Niu K.M."/>
            <person name="Lee S.W."/>
            <person name="Kothari D."/>
            <person name="Yi K.J."/>
            <person name="Kim S.K."/>
        </authorList>
    </citation>
    <scope>NUCLEOTIDE SEQUENCE</scope>
    <source>
        <strain evidence="2">SK3146</strain>
    </source>
</reference>
<evidence type="ECO:0000313" key="3">
    <source>
        <dbReference type="Proteomes" id="UP001057134"/>
    </source>
</evidence>
<keyword evidence="1" id="KW-1133">Transmembrane helix</keyword>
<evidence type="ECO:0000256" key="1">
    <source>
        <dbReference type="SAM" id="Phobius"/>
    </source>
</evidence>
<accession>A0ABY4RXW0</accession>
<proteinExistence type="predicted"/>
<name>A0ABY4RXW0_9BACL</name>
<dbReference type="Proteomes" id="UP001057134">
    <property type="component" value="Chromosome"/>
</dbReference>
<feature type="transmembrane region" description="Helical" evidence="1">
    <location>
        <begin position="6"/>
        <end position="29"/>
    </location>
</feature>
<protein>
    <recommendedName>
        <fullName evidence="4">DUF3592 domain-containing protein</fullName>
    </recommendedName>
</protein>
<evidence type="ECO:0000313" key="2">
    <source>
        <dbReference type="EMBL" id="UQZ87147.1"/>
    </source>
</evidence>
<keyword evidence="1" id="KW-0812">Transmembrane</keyword>
<keyword evidence="3" id="KW-1185">Reference proteome</keyword>
<keyword evidence="1" id="KW-0472">Membrane</keyword>
<reference evidence="2" key="1">
    <citation type="submission" date="2018-02" db="EMBL/GenBank/DDBJ databases">
        <authorList>
            <person name="Kim S.-K."/>
            <person name="Jung H.-I."/>
            <person name="Lee S.-W."/>
        </authorList>
    </citation>
    <scope>NUCLEOTIDE SEQUENCE</scope>
    <source>
        <strain evidence="2">SK3146</strain>
    </source>
</reference>
<dbReference type="RefSeq" id="WP_249862633.1">
    <property type="nucleotide sequence ID" value="NZ_CP027059.1"/>
</dbReference>
<sequence length="126" mass="13788">MNTATLVIIIVGFSLLTTAITLFTVFLTLRNARGERQKKKDILANGISASAIIRSIEQTSSQLDDQPIVLLSLTVTRENGDTFDTVIKTAIPIISIPQFQPGRTIEVKYITEEGRLLVEAVGAYIP</sequence>
<gene>
    <name evidence="2" type="ORF">SK3146_06443</name>
</gene>
<evidence type="ECO:0008006" key="4">
    <source>
        <dbReference type="Google" id="ProtNLM"/>
    </source>
</evidence>
<organism evidence="2 3">
    <name type="scientific">Paenibacillus konkukensis</name>
    <dbReference type="NCBI Taxonomy" id="2020716"/>
    <lineage>
        <taxon>Bacteria</taxon>
        <taxon>Bacillati</taxon>
        <taxon>Bacillota</taxon>
        <taxon>Bacilli</taxon>
        <taxon>Bacillales</taxon>
        <taxon>Paenibacillaceae</taxon>
        <taxon>Paenibacillus</taxon>
    </lineage>
</organism>